<protein>
    <submittedName>
        <fullName evidence="1">Uncharacterized protein</fullName>
    </submittedName>
</protein>
<name>S7XLE9_SPRLO</name>
<sequence length="538" mass="63441">MKIEKFFGLVSLFFQKNYRKYKKNQVSHLRNRVSSSSMKISNENYSVKYKNKVSQAWGDSDQHDKQLTIEFIDDEATNVSIEKENTLKNTNSIEQNVSIKKIKNPFSKLYQPIDELDQEYSRNGSCRRKHASLICENTKKEKKYLMLFANILNKNVIPQKKKYKKINDIALKYEQMCDNSLKNEIKEAAKKSQTEMLLATDNGSKKEIFDAFKCKFLKSFYFEQLLNVIKTTVLKEKEFQDFNGLQNFFIRLENEVCCIKKCCTLSKKENIIIIIQKLIDTYELVAFHIRGILDNNYNMFLVLNIKFIPKGKKDKLDSKLYVDKFITSNFLMDFNKFKMHLSDLHNAVITEKLASKETKSYEEFMYERVRLKIEKLLEYMRLFVNSRIITSAGPCLLVYKVEHMIVTLIKSSNIFEDVFFKKGHSINDLNLFFIIRGNLAELYNLLFRSESCSTAERLNLLVNMKEILNKTLTSTKSMKKIMSVLHDLLHHAYYHRDYRWSNYINGILIYYNSAIPYSYMENIKLLPEAIENILPLID</sequence>
<reference evidence="2" key="1">
    <citation type="journal article" date="2013" name="PLoS Genet.">
        <title>The genome of Spraguea lophii and the basis of host-microsporidian interactions.</title>
        <authorList>
            <person name="Campbell S.E."/>
            <person name="Williams T.A."/>
            <person name="Yousuf A."/>
            <person name="Soanes D.M."/>
            <person name="Paszkiewicz K.H."/>
            <person name="Williams B.A.P."/>
        </authorList>
    </citation>
    <scope>NUCLEOTIDE SEQUENCE [LARGE SCALE GENOMIC DNA]</scope>
    <source>
        <strain evidence="2">42_110</strain>
    </source>
</reference>
<dbReference type="Proteomes" id="UP000014978">
    <property type="component" value="Unassembled WGS sequence"/>
</dbReference>
<dbReference type="VEuPathDB" id="MicrosporidiaDB:SLOPH_482"/>
<organism evidence="1 2">
    <name type="scientific">Spraguea lophii (strain 42_110)</name>
    <name type="common">Microsporidian parasite</name>
    <dbReference type="NCBI Taxonomy" id="1358809"/>
    <lineage>
        <taxon>Eukaryota</taxon>
        <taxon>Fungi</taxon>
        <taxon>Fungi incertae sedis</taxon>
        <taxon>Microsporidia</taxon>
        <taxon>Spragueidae</taxon>
        <taxon>Spraguea</taxon>
    </lineage>
</organism>
<comment type="caution">
    <text evidence="1">The sequence shown here is derived from an EMBL/GenBank/DDBJ whole genome shotgun (WGS) entry which is preliminary data.</text>
</comment>
<keyword evidence="2" id="KW-1185">Reference proteome</keyword>
<dbReference type="AlphaFoldDB" id="S7XLE9"/>
<dbReference type="EMBL" id="ATCN01000076">
    <property type="protein sequence ID" value="EPR79909.1"/>
    <property type="molecule type" value="Genomic_DNA"/>
</dbReference>
<dbReference type="InParanoid" id="S7XLE9"/>
<evidence type="ECO:0000313" key="2">
    <source>
        <dbReference type="Proteomes" id="UP000014978"/>
    </source>
</evidence>
<proteinExistence type="predicted"/>
<evidence type="ECO:0000313" key="1">
    <source>
        <dbReference type="EMBL" id="EPR79909.1"/>
    </source>
</evidence>
<accession>S7XLE9</accession>
<gene>
    <name evidence="1" type="ORF">SLOPH_482</name>
</gene>
<dbReference type="HOGENOM" id="CLU_506387_0_0_1"/>